<dbReference type="InterPro" id="IPR003538">
    <property type="entry name" value="TonB"/>
</dbReference>
<dbReference type="InterPro" id="IPR051045">
    <property type="entry name" value="TonB-dependent_transducer"/>
</dbReference>
<evidence type="ECO:0000313" key="13">
    <source>
        <dbReference type="Proteomes" id="UP000233387"/>
    </source>
</evidence>
<dbReference type="GO" id="GO:0098797">
    <property type="term" value="C:plasma membrane protein complex"/>
    <property type="evidence" value="ECO:0007669"/>
    <property type="project" value="TreeGrafter"/>
</dbReference>
<dbReference type="PROSITE" id="PS52015">
    <property type="entry name" value="TONB_CTD"/>
    <property type="match status" value="1"/>
</dbReference>
<dbReference type="OrthoDB" id="9812355at2"/>
<dbReference type="PANTHER" id="PTHR33446:SF2">
    <property type="entry name" value="PROTEIN TONB"/>
    <property type="match status" value="1"/>
</dbReference>
<keyword evidence="9" id="KW-0472">Membrane</keyword>
<dbReference type="InterPro" id="IPR037682">
    <property type="entry name" value="TonB_C"/>
</dbReference>
<feature type="domain" description="TonB C-terminal" evidence="11">
    <location>
        <begin position="40"/>
        <end position="130"/>
    </location>
</feature>
<evidence type="ECO:0000256" key="9">
    <source>
        <dbReference type="ARBA" id="ARBA00023136"/>
    </source>
</evidence>
<dbReference type="Gene3D" id="3.30.1150.10">
    <property type="match status" value="1"/>
</dbReference>
<dbReference type="RefSeq" id="WP_101359382.1">
    <property type="nucleotide sequence ID" value="NZ_NKXO01000036.1"/>
</dbReference>
<evidence type="ECO:0000313" key="12">
    <source>
        <dbReference type="EMBL" id="PKQ67254.1"/>
    </source>
</evidence>
<dbReference type="GO" id="GO:0055085">
    <property type="term" value="P:transmembrane transport"/>
    <property type="evidence" value="ECO:0007669"/>
    <property type="project" value="InterPro"/>
</dbReference>
<feature type="chain" id="PRO_5014794475" evidence="10">
    <location>
        <begin position="25"/>
        <end position="130"/>
    </location>
</feature>
<keyword evidence="5" id="KW-0997">Cell inner membrane</keyword>
<sequence>MKRYTLIFSLGLLLAVVAGNMSYAQPEPLKSAEIMPEPVGGLKAFYDYIKSNLKYPEEARAKNIQGRVHVTFVVEPDGSLTNVQVTKGLGGGCDEEAIRLIKNSPKWQPGKQNGVPVRVEVTRPITFELK</sequence>
<proteinExistence type="inferred from homology"/>
<dbReference type="AlphaFoldDB" id="A0A2N3IA68"/>
<feature type="signal peptide" evidence="10">
    <location>
        <begin position="1"/>
        <end position="24"/>
    </location>
</feature>
<organism evidence="12 13">
    <name type="scientific">Raineya orbicola</name>
    <dbReference type="NCBI Taxonomy" id="2016530"/>
    <lineage>
        <taxon>Bacteria</taxon>
        <taxon>Pseudomonadati</taxon>
        <taxon>Bacteroidota</taxon>
        <taxon>Cytophagia</taxon>
        <taxon>Cytophagales</taxon>
        <taxon>Raineyaceae</taxon>
        <taxon>Raineya</taxon>
    </lineage>
</organism>
<keyword evidence="3" id="KW-0813">Transport</keyword>
<keyword evidence="10" id="KW-0732">Signal</keyword>
<evidence type="ECO:0000256" key="5">
    <source>
        <dbReference type="ARBA" id="ARBA00022519"/>
    </source>
</evidence>
<evidence type="ECO:0000256" key="2">
    <source>
        <dbReference type="ARBA" id="ARBA00006555"/>
    </source>
</evidence>
<dbReference type="PANTHER" id="PTHR33446">
    <property type="entry name" value="PROTEIN TONB-RELATED"/>
    <property type="match status" value="1"/>
</dbReference>
<evidence type="ECO:0000256" key="6">
    <source>
        <dbReference type="ARBA" id="ARBA00022692"/>
    </source>
</evidence>
<comment type="caution">
    <text evidence="12">The sequence shown here is derived from an EMBL/GenBank/DDBJ whole genome shotgun (WGS) entry which is preliminary data.</text>
</comment>
<dbReference type="Pfam" id="PF03544">
    <property type="entry name" value="TonB_C"/>
    <property type="match status" value="1"/>
</dbReference>
<accession>A0A2N3IA68</accession>
<gene>
    <name evidence="12" type="ORF">Rain11_2116</name>
</gene>
<keyword evidence="8" id="KW-1133">Transmembrane helix</keyword>
<keyword evidence="4" id="KW-1003">Cell membrane</keyword>
<evidence type="ECO:0000256" key="4">
    <source>
        <dbReference type="ARBA" id="ARBA00022475"/>
    </source>
</evidence>
<dbReference type="InterPro" id="IPR006260">
    <property type="entry name" value="TonB/TolA_C"/>
</dbReference>
<evidence type="ECO:0000256" key="8">
    <source>
        <dbReference type="ARBA" id="ARBA00022989"/>
    </source>
</evidence>
<name>A0A2N3IA68_9BACT</name>
<comment type="similarity">
    <text evidence="2">Belongs to the TonB family.</text>
</comment>
<protein>
    <submittedName>
        <fullName evidence="12">TonB family C-terminal domain</fullName>
    </submittedName>
</protein>
<evidence type="ECO:0000256" key="3">
    <source>
        <dbReference type="ARBA" id="ARBA00022448"/>
    </source>
</evidence>
<dbReference type="GO" id="GO:0030288">
    <property type="term" value="C:outer membrane-bounded periplasmic space"/>
    <property type="evidence" value="ECO:0007669"/>
    <property type="project" value="InterPro"/>
</dbReference>
<evidence type="ECO:0000256" key="1">
    <source>
        <dbReference type="ARBA" id="ARBA00004383"/>
    </source>
</evidence>
<reference evidence="12 13" key="1">
    <citation type="submission" date="2017-06" db="EMBL/GenBank/DDBJ databases">
        <title>Raineya orbicola gen. nov., sp. nov. a slightly thermophilic bacterium of the phylum Bacteroidetes and the description of Raineyaceae fam. nov.</title>
        <authorList>
            <person name="Albuquerque L."/>
            <person name="Polonia A.R.M."/>
            <person name="Barroso C."/>
            <person name="Froufe H.J.C."/>
            <person name="Lage O."/>
            <person name="Lobo-Da-Cunha A."/>
            <person name="Egas C."/>
            <person name="Da Costa M.S."/>
        </authorList>
    </citation>
    <scope>NUCLEOTIDE SEQUENCE [LARGE SCALE GENOMIC DNA]</scope>
    <source>
        <strain evidence="12 13">SPSPC-11</strain>
    </source>
</reference>
<dbReference type="EMBL" id="NKXO01000036">
    <property type="protein sequence ID" value="PKQ67254.1"/>
    <property type="molecule type" value="Genomic_DNA"/>
</dbReference>
<dbReference type="PRINTS" id="PR01374">
    <property type="entry name" value="TONBPROTEIN"/>
</dbReference>
<dbReference type="NCBIfam" id="TIGR01352">
    <property type="entry name" value="tonB_Cterm"/>
    <property type="match status" value="1"/>
</dbReference>
<evidence type="ECO:0000256" key="7">
    <source>
        <dbReference type="ARBA" id="ARBA00022927"/>
    </source>
</evidence>
<dbReference type="SUPFAM" id="SSF74653">
    <property type="entry name" value="TolA/TonB C-terminal domain"/>
    <property type="match status" value="1"/>
</dbReference>
<keyword evidence="7" id="KW-0653">Protein transport</keyword>
<dbReference type="GO" id="GO:0015031">
    <property type="term" value="P:protein transport"/>
    <property type="evidence" value="ECO:0007669"/>
    <property type="project" value="UniProtKB-KW"/>
</dbReference>
<evidence type="ECO:0000256" key="10">
    <source>
        <dbReference type="SAM" id="SignalP"/>
    </source>
</evidence>
<dbReference type="Proteomes" id="UP000233387">
    <property type="component" value="Unassembled WGS sequence"/>
</dbReference>
<dbReference type="GO" id="GO:0031992">
    <property type="term" value="F:energy transducer activity"/>
    <property type="evidence" value="ECO:0007669"/>
    <property type="project" value="InterPro"/>
</dbReference>
<keyword evidence="13" id="KW-1185">Reference proteome</keyword>
<evidence type="ECO:0000259" key="11">
    <source>
        <dbReference type="PROSITE" id="PS52015"/>
    </source>
</evidence>
<comment type="subcellular location">
    <subcellularLocation>
        <location evidence="1">Cell inner membrane</location>
        <topology evidence="1">Single-pass membrane protein</topology>
        <orientation evidence="1">Periplasmic side</orientation>
    </subcellularLocation>
</comment>
<dbReference type="GO" id="GO:0015891">
    <property type="term" value="P:siderophore transport"/>
    <property type="evidence" value="ECO:0007669"/>
    <property type="project" value="InterPro"/>
</dbReference>
<keyword evidence="6" id="KW-0812">Transmembrane</keyword>